<gene>
    <name evidence="1" type="ORF">HHL24_20655</name>
</gene>
<dbReference type="Proteomes" id="UP000544134">
    <property type="component" value="Unassembled WGS sequence"/>
</dbReference>
<dbReference type="RefSeq" id="WP_169487276.1">
    <property type="nucleotide sequence ID" value="NZ_JABBGJ010000022.1"/>
</dbReference>
<dbReference type="AlphaFoldDB" id="A0A848IG82"/>
<keyword evidence="2" id="KW-1185">Reference proteome</keyword>
<name>A0A848IG82_9BURK</name>
<proteinExistence type="predicted"/>
<protein>
    <submittedName>
        <fullName evidence="1">Uncharacterized protein</fullName>
    </submittedName>
</protein>
<evidence type="ECO:0000313" key="2">
    <source>
        <dbReference type="Proteomes" id="UP000544134"/>
    </source>
</evidence>
<reference evidence="1 2" key="1">
    <citation type="submission" date="2020-04" db="EMBL/GenBank/DDBJ databases">
        <title>Paraburkholderia sp. RP-4-7 isolated from soil.</title>
        <authorList>
            <person name="Dahal R.H."/>
        </authorList>
    </citation>
    <scope>NUCLEOTIDE SEQUENCE [LARGE SCALE GENOMIC DNA]</scope>
    <source>
        <strain evidence="1 2">RP-4-7</strain>
    </source>
</reference>
<organism evidence="1 2">
    <name type="scientific">Paraburkholderia polaris</name>
    <dbReference type="NCBI Taxonomy" id="2728848"/>
    <lineage>
        <taxon>Bacteria</taxon>
        <taxon>Pseudomonadati</taxon>
        <taxon>Pseudomonadota</taxon>
        <taxon>Betaproteobacteria</taxon>
        <taxon>Burkholderiales</taxon>
        <taxon>Burkholderiaceae</taxon>
        <taxon>Paraburkholderia</taxon>
    </lineage>
</organism>
<sequence length="87" mass="9199">MTEFITEAKRKELEDAFKAFTPTTQSTGAGTASTTSTLAGNFCTDWQRTKSVLQFIASLSMVPDFVKSAISTVISAGDVVSGILCSP</sequence>
<evidence type="ECO:0000313" key="1">
    <source>
        <dbReference type="EMBL" id="NMM00340.1"/>
    </source>
</evidence>
<dbReference type="EMBL" id="JABBGJ010000022">
    <property type="protein sequence ID" value="NMM00340.1"/>
    <property type="molecule type" value="Genomic_DNA"/>
</dbReference>
<comment type="caution">
    <text evidence="1">The sequence shown here is derived from an EMBL/GenBank/DDBJ whole genome shotgun (WGS) entry which is preliminary data.</text>
</comment>
<accession>A0A848IG82</accession>